<dbReference type="CDD" id="cd06185">
    <property type="entry name" value="PDR_like"/>
    <property type="match status" value="1"/>
</dbReference>
<dbReference type="InterPro" id="IPR050415">
    <property type="entry name" value="MRET"/>
</dbReference>
<dbReference type="Proteomes" id="UP000805841">
    <property type="component" value="Unassembled WGS sequence"/>
</dbReference>
<evidence type="ECO:0000256" key="3">
    <source>
        <dbReference type="ARBA" id="ARBA00022723"/>
    </source>
</evidence>
<evidence type="ECO:0000256" key="2">
    <source>
        <dbReference type="ARBA" id="ARBA00022714"/>
    </source>
</evidence>
<comment type="caution">
    <text evidence="9">The sequence shown here is derived from an EMBL/GenBank/DDBJ whole genome shotgun (WGS) entry which is preliminary data.</text>
</comment>
<evidence type="ECO:0000259" key="8">
    <source>
        <dbReference type="PROSITE" id="PS51384"/>
    </source>
</evidence>
<dbReference type="SUPFAM" id="SSF63380">
    <property type="entry name" value="Riboflavin synthase domain-like"/>
    <property type="match status" value="1"/>
</dbReference>
<feature type="domain" description="2Fe-2S ferredoxin-type" evidence="7">
    <location>
        <begin position="227"/>
        <end position="312"/>
    </location>
</feature>
<proteinExistence type="predicted"/>
<keyword evidence="3" id="KW-0479">Metal-binding</keyword>
<dbReference type="InterPro" id="IPR006058">
    <property type="entry name" value="2Fe2S_fd_BS"/>
</dbReference>
<keyword evidence="2" id="KW-0001">2Fe-2S</keyword>
<dbReference type="PRINTS" id="PR00409">
    <property type="entry name" value="PHDIOXRDTASE"/>
</dbReference>
<dbReference type="Gene3D" id="2.40.30.10">
    <property type="entry name" value="Translation factors"/>
    <property type="match status" value="1"/>
</dbReference>
<evidence type="ECO:0000259" key="7">
    <source>
        <dbReference type="PROSITE" id="PS51085"/>
    </source>
</evidence>
<organism evidence="9 10">
    <name type="scientific">Pseudomonas typographi</name>
    <dbReference type="NCBI Taxonomy" id="2715964"/>
    <lineage>
        <taxon>Bacteria</taxon>
        <taxon>Pseudomonadati</taxon>
        <taxon>Pseudomonadota</taxon>
        <taxon>Gammaproteobacteria</taxon>
        <taxon>Pseudomonadales</taxon>
        <taxon>Pseudomonadaceae</taxon>
        <taxon>Pseudomonas</taxon>
    </lineage>
</organism>
<evidence type="ECO:0000256" key="4">
    <source>
        <dbReference type="ARBA" id="ARBA00023002"/>
    </source>
</evidence>
<dbReference type="InterPro" id="IPR036010">
    <property type="entry name" value="2Fe-2S_ferredoxin-like_sf"/>
</dbReference>
<evidence type="ECO:0000313" key="9">
    <source>
        <dbReference type="EMBL" id="MBD1601752.1"/>
    </source>
</evidence>
<keyword evidence="1" id="KW-0285">Flavoprotein</keyword>
<dbReference type="InterPro" id="IPR017927">
    <property type="entry name" value="FAD-bd_FR_type"/>
</dbReference>
<evidence type="ECO:0000256" key="5">
    <source>
        <dbReference type="ARBA" id="ARBA00023004"/>
    </source>
</evidence>
<dbReference type="InterPro" id="IPR012675">
    <property type="entry name" value="Beta-grasp_dom_sf"/>
</dbReference>
<dbReference type="CDD" id="cd00207">
    <property type="entry name" value="fer2"/>
    <property type="match status" value="1"/>
</dbReference>
<feature type="domain" description="FAD-binding FR-type" evidence="8">
    <location>
        <begin position="1"/>
        <end position="101"/>
    </location>
</feature>
<accession>A0ABR7Z8D0</accession>
<dbReference type="Gene3D" id="3.40.50.80">
    <property type="entry name" value="Nucleotide-binding domain of ferredoxin-NADP reductase (FNR) module"/>
    <property type="match status" value="1"/>
</dbReference>
<dbReference type="EMBL" id="JAAOCA010000041">
    <property type="protein sequence ID" value="MBD1601752.1"/>
    <property type="molecule type" value="Genomic_DNA"/>
</dbReference>
<dbReference type="Gene3D" id="3.10.20.30">
    <property type="match status" value="1"/>
</dbReference>
<name>A0ABR7Z8D0_9PSED</name>
<gene>
    <name evidence="9" type="ORF">HAQ05_24035</name>
</gene>
<evidence type="ECO:0000256" key="6">
    <source>
        <dbReference type="ARBA" id="ARBA00023014"/>
    </source>
</evidence>
<keyword evidence="4" id="KW-0560">Oxidoreductase</keyword>
<reference evidence="9 10" key="1">
    <citation type="journal article" date="2020" name="Insects">
        <title>Bacteria Belonging to Pseudomonas typographi sp. nov. from the Bark Beetle Ips typographus Have Genomic Potential to Aid in the Host Ecology.</title>
        <authorList>
            <person name="Peral-Aranega E."/>
            <person name="Saati-Santamaria Z."/>
            <person name="Kolarik M."/>
            <person name="Rivas R."/>
            <person name="Garcia-Fraile P."/>
        </authorList>
    </citation>
    <scope>NUCLEOTIDE SEQUENCE [LARGE SCALE GENOMIC DNA]</scope>
    <source>
        <strain evidence="9 10">CA3A</strain>
    </source>
</reference>
<keyword evidence="6" id="KW-0411">Iron-sulfur</keyword>
<dbReference type="SUPFAM" id="SSF52343">
    <property type="entry name" value="Ferredoxin reductase-like, C-terminal NADP-linked domain"/>
    <property type="match status" value="1"/>
</dbReference>
<dbReference type="PROSITE" id="PS51085">
    <property type="entry name" value="2FE2S_FER_2"/>
    <property type="match status" value="1"/>
</dbReference>
<dbReference type="RefSeq" id="WP_190425602.1">
    <property type="nucleotide sequence ID" value="NZ_JAAOCA010000041.1"/>
</dbReference>
<evidence type="ECO:0000256" key="1">
    <source>
        <dbReference type="ARBA" id="ARBA00022630"/>
    </source>
</evidence>
<dbReference type="PANTHER" id="PTHR47354:SF1">
    <property type="entry name" value="CARNITINE MONOOXYGENASE REDUCTASE SUBUNIT"/>
    <property type="match status" value="1"/>
</dbReference>
<dbReference type="PROSITE" id="PS51384">
    <property type="entry name" value="FAD_FR"/>
    <property type="match status" value="1"/>
</dbReference>
<dbReference type="Pfam" id="PF00111">
    <property type="entry name" value="Fer2"/>
    <property type="match status" value="1"/>
</dbReference>
<keyword evidence="10" id="KW-1185">Reference proteome</keyword>
<sequence length="312" mass="33856">MLTVVVTRKYHETDAVCVIELADAQGRPLPPFSAGAHIDLHLGEQWVRQYSLCNAPSERHRYVIAVQRDSQSRGGSRWLHDHLQRGQLLTASPPRNHFTLHPSPATHVLVAAGIGITPLLSMAHALAQRGDPFELHYRTRGATRVALLAHLQEHFAGQLQLYPDRASFTRAALPGAARPDRHLYVCGPPAFMEQMLGTSRGLGWAPGNLHREYFTSAGHSHATEGAFEVQIASSGAIYPVAPHQSVYDVLAAAGVAVPISCGKGICGACLTGVRSGVVDHRDQVLSEEEQARNDLFTPCCSRALSARLVLDL</sequence>
<dbReference type="PROSITE" id="PS00197">
    <property type="entry name" value="2FE2S_FER_1"/>
    <property type="match status" value="1"/>
</dbReference>
<protein>
    <submittedName>
        <fullName evidence="9">Oxidoreductase</fullName>
    </submittedName>
</protein>
<dbReference type="InterPro" id="IPR039261">
    <property type="entry name" value="FNR_nucleotide-bd"/>
</dbReference>
<dbReference type="PANTHER" id="PTHR47354">
    <property type="entry name" value="NADH OXIDOREDUCTASE HCR"/>
    <property type="match status" value="1"/>
</dbReference>
<dbReference type="InterPro" id="IPR017938">
    <property type="entry name" value="Riboflavin_synthase-like_b-brl"/>
</dbReference>
<evidence type="ECO:0000313" key="10">
    <source>
        <dbReference type="Proteomes" id="UP000805841"/>
    </source>
</evidence>
<dbReference type="InterPro" id="IPR001041">
    <property type="entry name" value="2Fe-2S_ferredoxin-type"/>
</dbReference>
<keyword evidence="5" id="KW-0408">Iron</keyword>
<dbReference type="SUPFAM" id="SSF54292">
    <property type="entry name" value="2Fe-2S ferredoxin-like"/>
    <property type="match status" value="1"/>
</dbReference>